<evidence type="ECO:0000256" key="11">
    <source>
        <dbReference type="ARBA" id="ARBA00049091"/>
    </source>
</evidence>
<comment type="function">
    <text evidence="1">Thiol-specific peroxidase that catalyzes the reduction of hydrogen peroxide and organic hydroperoxides to water and alcohols, respectively. Plays a role in cell protection against oxidative stress by detoxifying peroxides and as sensor of hydrogen peroxide-mediated signaling events.</text>
</comment>
<dbReference type="RefSeq" id="WP_307348416.1">
    <property type="nucleotide sequence ID" value="NZ_JAUSVS010000002.1"/>
</dbReference>
<evidence type="ECO:0000256" key="6">
    <source>
        <dbReference type="ARBA" id="ARBA00023157"/>
    </source>
</evidence>
<dbReference type="PANTHER" id="PTHR42801">
    <property type="entry name" value="THIOREDOXIN-DEPENDENT PEROXIDE REDUCTASE"/>
    <property type="match status" value="1"/>
</dbReference>
<dbReference type="Pfam" id="PF00578">
    <property type="entry name" value="AhpC-TSA"/>
    <property type="match status" value="1"/>
</dbReference>
<feature type="signal peptide" evidence="12">
    <location>
        <begin position="1"/>
        <end position="21"/>
    </location>
</feature>
<evidence type="ECO:0000256" key="3">
    <source>
        <dbReference type="ARBA" id="ARBA00022559"/>
    </source>
</evidence>
<accession>A0ABU0ISU7</accession>
<dbReference type="CDD" id="cd03017">
    <property type="entry name" value="PRX_BCP"/>
    <property type="match status" value="1"/>
</dbReference>
<dbReference type="InterPro" id="IPR000866">
    <property type="entry name" value="AhpC/TSA"/>
</dbReference>
<dbReference type="InterPro" id="IPR013766">
    <property type="entry name" value="Thioredoxin_domain"/>
</dbReference>
<evidence type="ECO:0000256" key="12">
    <source>
        <dbReference type="SAM" id="SignalP"/>
    </source>
</evidence>
<keyword evidence="12" id="KW-0732">Signal</keyword>
<evidence type="ECO:0000256" key="5">
    <source>
        <dbReference type="ARBA" id="ARBA00023002"/>
    </source>
</evidence>
<dbReference type="EC" id="1.11.1.24" evidence="2"/>
<evidence type="ECO:0000313" key="15">
    <source>
        <dbReference type="Proteomes" id="UP001228905"/>
    </source>
</evidence>
<evidence type="ECO:0000313" key="14">
    <source>
        <dbReference type="EMBL" id="MDQ0464042.1"/>
    </source>
</evidence>
<sequence>MKLKFLAGLALAVALATPALAALAVGAKAPDFTLPAYLAGKPFTFHLADALKKGPVVLYFFPAPHTGGCNIEAHLFAEAADDFKAQGATVIGVTAGNLAELQQFSAEAEHCSGKFPVAGDAGAKVAAGYTKILSVAKLGGDISDRTSFVIAPNGEVVFTYSAGDPTQHPALTLEAVKKWRAAHPK</sequence>
<dbReference type="Gene3D" id="3.40.30.10">
    <property type="entry name" value="Glutaredoxin"/>
    <property type="match status" value="1"/>
</dbReference>
<feature type="domain" description="Thioredoxin" evidence="13">
    <location>
        <begin position="23"/>
        <end position="181"/>
    </location>
</feature>
<keyword evidence="3" id="KW-0575">Peroxidase</keyword>
<gene>
    <name evidence="14" type="ORF">QO010_001813</name>
</gene>
<organism evidence="14 15">
    <name type="scientific">Caulobacter ginsengisoli</name>
    <dbReference type="NCBI Taxonomy" id="400775"/>
    <lineage>
        <taxon>Bacteria</taxon>
        <taxon>Pseudomonadati</taxon>
        <taxon>Pseudomonadota</taxon>
        <taxon>Alphaproteobacteria</taxon>
        <taxon>Caulobacterales</taxon>
        <taxon>Caulobacteraceae</taxon>
        <taxon>Caulobacter</taxon>
    </lineage>
</organism>
<evidence type="ECO:0000256" key="10">
    <source>
        <dbReference type="ARBA" id="ARBA00042639"/>
    </source>
</evidence>
<dbReference type="InterPro" id="IPR050924">
    <property type="entry name" value="Peroxiredoxin_BCP/PrxQ"/>
</dbReference>
<evidence type="ECO:0000256" key="4">
    <source>
        <dbReference type="ARBA" id="ARBA00022862"/>
    </source>
</evidence>
<keyword evidence="5" id="KW-0560">Oxidoreductase</keyword>
<dbReference type="EMBL" id="JAUSVS010000002">
    <property type="protein sequence ID" value="MDQ0464042.1"/>
    <property type="molecule type" value="Genomic_DNA"/>
</dbReference>
<evidence type="ECO:0000256" key="7">
    <source>
        <dbReference type="ARBA" id="ARBA00023284"/>
    </source>
</evidence>
<dbReference type="Proteomes" id="UP001228905">
    <property type="component" value="Unassembled WGS sequence"/>
</dbReference>
<keyword evidence="7" id="KW-0676">Redox-active center</keyword>
<comment type="catalytic activity">
    <reaction evidence="11">
        <text>a hydroperoxide + [thioredoxin]-dithiol = an alcohol + [thioredoxin]-disulfide + H2O</text>
        <dbReference type="Rhea" id="RHEA:62620"/>
        <dbReference type="Rhea" id="RHEA-COMP:10698"/>
        <dbReference type="Rhea" id="RHEA-COMP:10700"/>
        <dbReference type="ChEBI" id="CHEBI:15377"/>
        <dbReference type="ChEBI" id="CHEBI:29950"/>
        <dbReference type="ChEBI" id="CHEBI:30879"/>
        <dbReference type="ChEBI" id="CHEBI:35924"/>
        <dbReference type="ChEBI" id="CHEBI:50058"/>
        <dbReference type="EC" id="1.11.1.24"/>
    </reaction>
</comment>
<name>A0ABU0ISU7_9CAUL</name>
<evidence type="ECO:0000256" key="9">
    <source>
        <dbReference type="ARBA" id="ARBA00038489"/>
    </source>
</evidence>
<dbReference type="SUPFAM" id="SSF52833">
    <property type="entry name" value="Thioredoxin-like"/>
    <property type="match status" value="1"/>
</dbReference>
<keyword evidence="6" id="KW-1015">Disulfide bond</keyword>
<evidence type="ECO:0000256" key="1">
    <source>
        <dbReference type="ARBA" id="ARBA00003330"/>
    </source>
</evidence>
<dbReference type="InterPro" id="IPR036249">
    <property type="entry name" value="Thioredoxin-like_sf"/>
</dbReference>
<keyword evidence="15" id="KW-1185">Reference proteome</keyword>
<protein>
    <recommendedName>
        <fullName evidence="2">thioredoxin-dependent peroxiredoxin</fullName>
        <ecNumber evidence="2">1.11.1.24</ecNumber>
    </recommendedName>
    <alternativeName>
        <fullName evidence="8">Thioredoxin peroxidase</fullName>
    </alternativeName>
    <alternativeName>
        <fullName evidence="10">Thioredoxin-dependent peroxiredoxin Bcp</fullName>
    </alternativeName>
</protein>
<dbReference type="PROSITE" id="PS51352">
    <property type="entry name" value="THIOREDOXIN_2"/>
    <property type="match status" value="1"/>
</dbReference>
<evidence type="ECO:0000256" key="8">
    <source>
        <dbReference type="ARBA" id="ARBA00032824"/>
    </source>
</evidence>
<comment type="caution">
    <text evidence="14">The sequence shown here is derived from an EMBL/GenBank/DDBJ whole genome shotgun (WGS) entry which is preliminary data.</text>
</comment>
<evidence type="ECO:0000259" key="13">
    <source>
        <dbReference type="PROSITE" id="PS51352"/>
    </source>
</evidence>
<proteinExistence type="inferred from homology"/>
<evidence type="ECO:0000256" key="2">
    <source>
        <dbReference type="ARBA" id="ARBA00013017"/>
    </source>
</evidence>
<comment type="similarity">
    <text evidence="9">Belongs to the peroxiredoxin family. BCP/PrxQ subfamily.</text>
</comment>
<reference evidence="14 15" key="1">
    <citation type="submission" date="2023-07" db="EMBL/GenBank/DDBJ databases">
        <title>Genomic Encyclopedia of Type Strains, Phase IV (KMG-IV): sequencing the most valuable type-strain genomes for metagenomic binning, comparative biology and taxonomic classification.</title>
        <authorList>
            <person name="Goeker M."/>
        </authorList>
    </citation>
    <scope>NUCLEOTIDE SEQUENCE [LARGE SCALE GENOMIC DNA]</scope>
    <source>
        <strain evidence="14 15">DSM 18695</strain>
    </source>
</reference>
<feature type="chain" id="PRO_5047532682" description="thioredoxin-dependent peroxiredoxin" evidence="12">
    <location>
        <begin position="22"/>
        <end position="185"/>
    </location>
</feature>
<dbReference type="PANTHER" id="PTHR42801:SF4">
    <property type="entry name" value="AHPC_TSA FAMILY PROTEIN"/>
    <property type="match status" value="1"/>
</dbReference>
<keyword evidence="4" id="KW-0049">Antioxidant</keyword>